<dbReference type="AlphaFoldDB" id="A0A6A6TMC9"/>
<dbReference type="CDD" id="cd18621">
    <property type="entry name" value="GH32_XdINV-like"/>
    <property type="match status" value="1"/>
</dbReference>
<dbReference type="InterPro" id="IPR013148">
    <property type="entry name" value="Glyco_hydro_32_N"/>
</dbReference>
<evidence type="ECO:0000256" key="5">
    <source>
        <dbReference type="SAM" id="SignalP"/>
    </source>
</evidence>
<evidence type="ECO:0000313" key="8">
    <source>
        <dbReference type="EMBL" id="KAF2660606.1"/>
    </source>
</evidence>
<keyword evidence="5" id="KW-0732">Signal</keyword>
<evidence type="ECO:0000259" key="7">
    <source>
        <dbReference type="Pfam" id="PF08244"/>
    </source>
</evidence>
<accession>A0A6A6TMC9</accession>
<feature type="domain" description="Glycosyl hydrolase family 32 C-terminal" evidence="7">
    <location>
        <begin position="438"/>
        <end position="601"/>
    </location>
</feature>
<reference evidence="8" key="1">
    <citation type="journal article" date="2020" name="Stud. Mycol.">
        <title>101 Dothideomycetes genomes: a test case for predicting lifestyles and emergence of pathogens.</title>
        <authorList>
            <person name="Haridas S."/>
            <person name="Albert R."/>
            <person name="Binder M."/>
            <person name="Bloem J."/>
            <person name="Labutti K."/>
            <person name="Salamov A."/>
            <person name="Andreopoulos B."/>
            <person name="Baker S."/>
            <person name="Barry K."/>
            <person name="Bills G."/>
            <person name="Bluhm B."/>
            <person name="Cannon C."/>
            <person name="Castanera R."/>
            <person name="Culley D."/>
            <person name="Daum C."/>
            <person name="Ezra D."/>
            <person name="Gonzalez J."/>
            <person name="Henrissat B."/>
            <person name="Kuo A."/>
            <person name="Liang C."/>
            <person name="Lipzen A."/>
            <person name="Lutzoni F."/>
            <person name="Magnuson J."/>
            <person name="Mondo S."/>
            <person name="Nolan M."/>
            <person name="Ohm R."/>
            <person name="Pangilinan J."/>
            <person name="Park H.-J."/>
            <person name="Ramirez L."/>
            <person name="Alfaro M."/>
            <person name="Sun H."/>
            <person name="Tritt A."/>
            <person name="Yoshinaga Y."/>
            <person name="Zwiers L.-H."/>
            <person name="Turgeon B."/>
            <person name="Goodwin S."/>
            <person name="Spatafora J."/>
            <person name="Crous P."/>
            <person name="Grigoriev I."/>
        </authorList>
    </citation>
    <scope>NUCLEOTIDE SEQUENCE</scope>
    <source>
        <strain evidence="8">CBS 122681</strain>
    </source>
</reference>
<evidence type="ECO:0000256" key="1">
    <source>
        <dbReference type="ARBA" id="ARBA00009902"/>
    </source>
</evidence>
<keyword evidence="3 4" id="KW-0326">Glycosidase</keyword>
<dbReference type="SUPFAM" id="SSF75005">
    <property type="entry name" value="Arabinanase/levansucrase/invertase"/>
    <property type="match status" value="1"/>
</dbReference>
<protein>
    <submittedName>
        <fullName evidence="8">Glycoside hydrolase family 32 protein</fullName>
    </submittedName>
</protein>
<evidence type="ECO:0000259" key="6">
    <source>
        <dbReference type="Pfam" id="PF00251"/>
    </source>
</evidence>
<dbReference type="InterPro" id="IPR023296">
    <property type="entry name" value="Glyco_hydro_beta-prop_sf"/>
</dbReference>
<dbReference type="Proteomes" id="UP000799324">
    <property type="component" value="Unassembled WGS sequence"/>
</dbReference>
<dbReference type="Pfam" id="PF00251">
    <property type="entry name" value="Glyco_hydro_32N"/>
    <property type="match status" value="1"/>
</dbReference>
<evidence type="ECO:0000256" key="4">
    <source>
        <dbReference type="RuleBase" id="RU362110"/>
    </source>
</evidence>
<dbReference type="OrthoDB" id="202537at2759"/>
<evidence type="ECO:0000313" key="9">
    <source>
        <dbReference type="Proteomes" id="UP000799324"/>
    </source>
</evidence>
<sequence length="636" mass="69870">MPMRDRFLAVLLASLAGTNAQGLPDNLDAATVQTLGNNSLFTRWRPTSHFSAPAGWMNDPCGMMYDPTRDVYHLMYQWHPYHVNWGNISWGHATSKDLITWTDVGGWEGNNAEAIVTGPVGGYDGLGIFSGTAQPVNLTGGQDGTLTAFFTSVSYLPTNWQIYYHPGTETQSLATSTDGGQTWQKYAGNPIISGPPEEWNITGWRDPFFEAWPEMDKILGQTEPHYYAVFGSGIKEVGPRIPFYSAPASNLTEWTFLGALWEPADNTTLGSLLETGTYGFNFEVSNFFSLEDEDGDIHYYVSMGTEGGNLTWHPRAQWGLWNEGIATRRENGSAQFLPVAGGAIDSGLLYAVTSFNDTKNNRRVQWGWATEDMNDFAITQQGFQGAFALPRELYVKKTTGLVNADGQLTTLGNNRLVEHGDGTFTAYTLGARPLPELVEALREGAACANISTAGSYSASASIGSGHSSMEIKVTFRNFTGAAGLTIAASPGGEEYTTIYFEPSNFTINVDRAHSSTIYQFANYTMLGYYYPYIYAASDKNSEPVTEDVEMHIYLDGSLLEVLVNDRFWLTTRIYPSRTDSTGLGIYVADGASVEVSDLSVWTGLANIFPDRPANSSSQLVFDTAEQTNNYTWWTGN</sequence>
<dbReference type="InterPro" id="IPR013189">
    <property type="entry name" value="Glyco_hydro_32_C"/>
</dbReference>
<dbReference type="PANTHER" id="PTHR42800:SF3">
    <property type="entry name" value="GLYCOSYL HYDROLASE FAMILY 32 N-TERMINAL DOMAIN-CONTAINING PROTEIN"/>
    <property type="match status" value="1"/>
</dbReference>
<organism evidence="8 9">
    <name type="scientific">Lophiostoma macrostomum CBS 122681</name>
    <dbReference type="NCBI Taxonomy" id="1314788"/>
    <lineage>
        <taxon>Eukaryota</taxon>
        <taxon>Fungi</taxon>
        <taxon>Dikarya</taxon>
        <taxon>Ascomycota</taxon>
        <taxon>Pezizomycotina</taxon>
        <taxon>Dothideomycetes</taxon>
        <taxon>Pleosporomycetidae</taxon>
        <taxon>Pleosporales</taxon>
        <taxon>Lophiostomataceae</taxon>
        <taxon>Lophiostoma</taxon>
    </lineage>
</organism>
<gene>
    <name evidence="8" type="ORF">K491DRAFT_37290</name>
</gene>
<evidence type="ECO:0000256" key="3">
    <source>
        <dbReference type="ARBA" id="ARBA00023295"/>
    </source>
</evidence>
<keyword evidence="2 4" id="KW-0378">Hydrolase</keyword>
<dbReference type="GO" id="GO:0005737">
    <property type="term" value="C:cytoplasm"/>
    <property type="evidence" value="ECO:0007669"/>
    <property type="project" value="TreeGrafter"/>
</dbReference>
<dbReference type="EMBL" id="MU004298">
    <property type="protein sequence ID" value="KAF2660606.1"/>
    <property type="molecule type" value="Genomic_DNA"/>
</dbReference>
<dbReference type="SUPFAM" id="SSF49899">
    <property type="entry name" value="Concanavalin A-like lectins/glucanases"/>
    <property type="match status" value="1"/>
</dbReference>
<feature type="domain" description="Glycosyl hydrolase family 32 N-terminal" evidence="6">
    <location>
        <begin position="49"/>
        <end position="399"/>
    </location>
</feature>
<dbReference type="Gene3D" id="2.115.10.20">
    <property type="entry name" value="Glycosyl hydrolase domain, family 43"/>
    <property type="match status" value="1"/>
</dbReference>
<evidence type="ECO:0000256" key="2">
    <source>
        <dbReference type="ARBA" id="ARBA00022801"/>
    </source>
</evidence>
<name>A0A6A6TMC9_9PLEO</name>
<dbReference type="InterPro" id="IPR013320">
    <property type="entry name" value="ConA-like_dom_sf"/>
</dbReference>
<dbReference type="PANTHER" id="PTHR42800">
    <property type="entry name" value="EXOINULINASE INUD (AFU_ORTHOLOGUE AFUA_5G00480)"/>
    <property type="match status" value="1"/>
</dbReference>
<dbReference type="SMART" id="SM00640">
    <property type="entry name" value="Glyco_32"/>
    <property type="match status" value="1"/>
</dbReference>
<keyword evidence="9" id="KW-1185">Reference proteome</keyword>
<dbReference type="GO" id="GO:0004575">
    <property type="term" value="F:sucrose alpha-glucosidase activity"/>
    <property type="evidence" value="ECO:0007669"/>
    <property type="project" value="TreeGrafter"/>
</dbReference>
<dbReference type="InterPro" id="IPR001362">
    <property type="entry name" value="Glyco_hydro_32"/>
</dbReference>
<feature type="chain" id="PRO_5025431858" evidence="5">
    <location>
        <begin position="21"/>
        <end position="636"/>
    </location>
</feature>
<feature type="signal peptide" evidence="5">
    <location>
        <begin position="1"/>
        <end position="20"/>
    </location>
</feature>
<dbReference type="Pfam" id="PF08244">
    <property type="entry name" value="Glyco_hydro_32C"/>
    <property type="match status" value="1"/>
</dbReference>
<comment type="similarity">
    <text evidence="1 4">Belongs to the glycosyl hydrolase 32 family.</text>
</comment>
<dbReference type="Gene3D" id="2.60.120.560">
    <property type="entry name" value="Exo-inulinase, domain 1"/>
    <property type="match status" value="1"/>
</dbReference>
<dbReference type="GO" id="GO:0005987">
    <property type="term" value="P:sucrose catabolic process"/>
    <property type="evidence" value="ECO:0007669"/>
    <property type="project" value="TreeGrafter"/>
</dbReference>
<proteinExistence type="inferred from homology"/>